<accession>A0A6C0CS06</accession>
<protein>
    <submittedName>
        <fullName evidence="1">Uncharacterized protein</fullName>
    </submittedName>
</protein>
<organism evidence="1">
    <name type="scientific">viral metagenome</name>
    <dbReference type="NCBI Taxonomy" id="1070528"/>
    <lineage>
        <taxon>unclassified sequences</taxon>
        <taxon>metagenomes</taxon>
        <taxon>organismal metagenomes</taxon>
    </lineage>
</organism>
<name>A0A6C0CS06_9ZZZZ</name>
<dbReference type="AlphaFoldDB" id="A0A6C0CS06"/>
<reference evidence="1" key="1">
    <citation type="journal article" date="2020" name="Nature">
        <title>Giant virus diversity and host interactions through global metagenomics.</title>
        <authorList>
            <person name="Schulz F."/>
            <person name="Roux S."/>
            <person name="Paez-Espino D."/>
            <person name="Jungbluth S."/>
            <person name="Walsh D.A."/>
            <person name="Denef V.J."/>
            <person name="McMahon K.D."/>
            <person name="Konstantinidis K.T."/>
            <person name="Eloe-Fadrosh E.A."/>
            <person name="Kyrpides N.C."/>
            <person name="Woyke T."/>
        </authorList>
    </citation>
    <scope>NUCLEOTIDE SEQUENCE</scope>
    <source>
        <strain evidence="1">GVMAG-M-3300021962-46</strain>
    </source>
</reference>
<evidence type="ECO:0000313" key="1">
    <source>
        <dbReference type="EMBL" id="QHT06932.1"/>
    </source>
</evidence>
<dbReference type="EMBL" id="MN739479">
    <property type="protein sequence ID" value="QHT06932.1"/>
    <property type="molecule type" value="Genomic_DNA"/>
</dbReference>
<proteinExistence type="predicted"/>
<sequence length="218" mass="24209">MSTASGFNACAYEEKLKRSIGPGMYMLRTPANDGDECGRDIPSDPSIRWQNWGPGFCEFGSTIDVNSELRGLNYKNTLCAAEQYYPGRPTPATKNACVAKGKQNPRDCTAPTEATRLSNPPCTLRGTGWNRWEWLCYDPQEKAVVPFDYLVSNRLMSKDNHKPCIPDLVDETSIHPPQTSINLESAFQDWKPPANFGAAAPGNPNAVSWRSCEQLKNM</sequence>